<feature type="compositionally biased region" description="Polar residues" evidence="12">
    <location>
        <begin position="118"/>
        <end position="139"/>
    </location>
</feature>
<dbReference type="EMBL" id="JAHHHD010000005">
    <property type="protein sequence ID" value="MBW4658494.1"/>
    <property type="molecule type" value="Genomic_DNA"/>
</dbReference>
<evidence type="ECO:0000313" key="15">
    <source>
        <dbReference type="EMBL" id="MBW4658494.1"/>
    </source>
</evidence>
<evidence type="ECO:0000256" key="13">
    <source>
        <dbReference type="SAM" id="Phobius"/>
    </source>
</evidence>
<feature type="region of interest" description="Disordered" evidence="12">
    <location>
        <begin position="87"/>
        <end position="176"/>
    </location>
</feature>
<evidence type="ECO:0000256" key="12">
    <source>
        <dbReference type="SAM" id="MobiDB-lite"/>
    </source>
</evidence>
<evidence type="ECO:0000256" key="3">
    <source>
        <dbReference type="ARBA" id="ARBA00022475"/>
    </source>
</evidence>
<dbReference type="AlphaFoldDB" id="A0A951QAX7"/>
<evidence type="ECO:0000256" key="2">
    <source>
        <dbReference type="ARBA" id="ARBA00004651"/>
    </source>
</evidence>
<gene>
    <name evidence="15" type="ORF">KME15_07455</name>
</gene>
<keyword evidence="6" id="KW-0479">Metal-binding</keyword>
<evidence type="ECO:0000256" key="4">
    <source>
        <dbReference type="ARBA" id="ARBA00022670"/>
    </source>
</evidence>
<dbReference type="Pfam" id="PF01435">
    <property type="entry name" value="Peptidase_M48"/>
    <property type="match status" value="1"/>
</dbReference>
<feature type="transmembrane region" description="Helical" evidence="13">
    <location>
        <begin position="247"/>
        <end position="268"/>
    </location>
</feature>
<feature type="transmembrane region" description="Helical" evidence="13">
    <location>
        <begin position="419"/>
        <end position="438"/>
    </location>
</feature>
<evidence type="ECO:0000256" key="6">
    <source>
        <dbReference type="ARBA" id="ARBA00022723"/>
    </source>
</evidence>
<sequence length="798" mass="88520">MTSSQKLSAGLAALKQKDYATAIAQLESVDPSEPHTVQEKAQAALVKAYAQTGQVNRAIALCQTLAQSPNPQVRDWASQTLSHLSQHYSSKTEDETGFVPLNSTPGRSLDQHDPTGFVPSQTSQDRTSEGSNHPRSQTPREVIRRSVALPAVQSSEAQSSEAQSSEAQPPEAQTVVESLSIPSEALVLRSSLPVPPPATTWKNAARAQKWGSLGTVDRSTLWAVTAGTALALMWVIRTLPMMMQDSLYWICFQLAAMTPLKQFVFWVTPASDPWLGVAIALLLLFAVSPWLLDKLLQQFYELRSLRLSALESHSPEAVRLLKRVCQQRRQPLPTLGLLPTDAPLALTYGYLPRNARIVVSQGLLSQLEDEEIAVIYAAELAHIAHWNFGVMSWLTLAAQLPYLLYWQASNWGDRQSDRVLQSLAVLASAFGYGLFWICRLPGLWLSRLRLYHSDRTASELTGNPNGLTRALLKVAIGTAQVIQRWEHTSFLLESFEPLTPVGYRSALTVGSLYLRQSASLEWDRSNPYRRWLSLLNAHPPLGDRLQLLALYAKHWRLTPELDAQTQNQQTQNQQTQKPEAKAPSNSQRRFLLQAAPFVGSLAGLAIALILWLLGGLAARLNWLELSWLWGDRSVLIGSMLIGFSIGMFTRINLFFPDIKRSNLSVNPSLVDLLQSDASLPIDSQPLRLQGKLLGRRGFANWLHQDLMLLTETGLIRLHHTSRWGFLGDLLPQKLRPLALMKHPVTVTGWFRRGATPWIDVDTIQGKGAFLQSQHPLWSTALAIASALLGAFIIVRGGA</sequence>
<evidence type="ECO:0000256" key="7">
    <source>
        <dbReference type="ARBA" id="ARBA00022801"/>
    </source>
</evidence>
<evidence type="ECO:0000256" key="10">
    <source>
        <dbReference type="ARBA" id="ARBA00023049"/>
    </source>
</evidence>
<dbReference type="Gene3D" id="1.25.40.10">
    <property type="entry name" value="Tetratricopeptide repeat domain"/>
    <property type="match status" value="1"/>
</dbReference>
<comment type="subcellular location">
    <subcellularLocation>
        <location evidence="2">Cell membrane</location>
        <topology evidence="2">Multi-pass membrane protein</topology>
    </subcellularLocation>
</comment>
<dbReference type="Proteomes" id="UP000757435">
    <property type="component" value="Unassembled WGS sequence"/>
</dbReference>
<feature type="region of interest" description="Disordered" evidence="12">
    <location>
        <begin position="564"/>
        <end position="583"/>
    </location>
</feature>
<keyword evidence="5 13" id="KW-0812">Transmembrane</keyword>
<dbReference type="GO" id="GO:0005886">
    <property type="term" value="C:plasma membrane"/>
    <property type="evidence" value="ECO:0007669"/>
    <property type="project" value="UniProtKB-SubCell"/>
</dbReference>
<dbReference type="InterPro" id="IPR011990">
    <property type="entry name" value="TPR-like_helical_dom_sf"/>
</dbReference>
<organism evidence="15 16">
    <name type="scientific">Drouetiella hepatica Uher 2000/2452</name>
    <dbReference type="NCBI Taxonomy" id="904376"/>
    <lineage>
        <taxon>Bacteria</taxon>
        <taxon>Bacillati</taxon>
        <taxon>Cyanobacteriota</taxon>
        <taxon>Cyanophyceae</taxon>
        <taxon>Oculatellales</taxon>
        <taxon>Oculatellaceae</taxon>
        <taxon>Drouetiella</taxon>
    </lineage>
</organism>
<evidence type="ECO:0000256" key="9">
    <source>
        <dbReference type="ARBA" id="ARBA00022989"/>
    </source>
</evidence>
<feature type="transmembrane region" description="Helical" evidence="13">
    <location>
        <begin position="590"/>
        <end position="614"/>
    </location>
</feature>
<evidence type="ECO:0000256" key="1">
    <source>
        <dbReference type="ARBA" id="ARBA00001947"/>
    </source>
</evidence>
<keyword evidence="10 15" id="KW-0482">Metalloprotease</keyword>
<dbReference type="PANTHER" id="PTHR43221">
    <property type="entry name" value="PROTEASE HTPX"/>
    <property type="match status" value="1"/>
</dbReference>
<dbReference type="InterPro" id="IPR050083">
    <property type="entry name" value="HtpX_protease"/>
</dbReference>
<evidence type="ECO:0000259" key="14">
    <source>
        <dbReference type="Pfam" id="PF01435"/>
    </source>
</evidence>
<dbReference type="GO" id="GO:0004222">
    <property type="term" value="F:metalloendopeptidase activity"/>
    <property type="evidence" value="ECO:0007669"/>
    <property type="project" value="InterPro"/>
</dbReference>
<keyword evidence="4" id="KW-0645">Protease</keyword>
<evidence type="ECO:0000256" key="5">
    <source>
        <dbReference type="ARBA" id="ARBA00022692"/>
    </source>
</evidence>
<keyword evidence="11 13" id="KW-0472">Membrane</keyword>
<feature type="compositionally biased region" description="Low complexity" evidence="12">
    <location>
        <begin position="153"/>
        <end position="173"/>
    </location>
</feature>
<keyword evidence="7 15" id="KW-0378">Hydrolase</keyword>
<keyword evidence="9 13" id="KW-1133">Transmembrane helix</keyword>
<dbReference type="GO" id="GO:0046872">
    <property type="term" value="F:metal ion binding"/>
    <property type="evidence" value="ECO:0007669"/>
    <property type="project" value="UniProtKB-KW"/>
</dbReference>
<proteinExistence type="predicted"/>
<feature type="compositionally biased region" description="Low complexity" evidence="12">
    <location>
        <begin position="564"/>
        <end position="576"/>
    </location>
</feature>
<feature type="transmembrane region" description="Helical" evidence="13">
    <location>
        <begin position="386"/>
        <end position="407"/>
    </location>
</feature>
<evidence type="ECO:0000313" key="16">
    <source>
        <dbReference type="Proteomes" id="UP000757435"/>
    </source>
</evidence>
<comment type="cofactor">
    <cofactor evidence="1">
        <name>Zn(2+)</name>
        <dbReference type="ChEBI" id="CHEBI:29105"/>
    </cofactor>
</comment>
<reference evidence="15" key="1">
    <citation type="submission" date="2021-05" db="EMBL/GenBank/DDBJ databases">
        <authorList>
            <person name="Pietrasiak N."/>
            <person name="Ward R."/>
            <person name="Stajich J.E."/>
            <person name="Kurbessoian T."/>
        </authorList>
    </citation>
    <scope>NUCLEOTIDE SEQUENCE</scope>
    <source>
        <strain evidence="15">UHER 2000/2452</strain>
    </source>
</reference>
<dbReference type="EC" id="3.4.24.-" evidence="15"/>
<comment type="caution">
    <text evidence="15">The sequence shown here is derived from an EMBL/GenBank/DDBJ whole genome shotgun (WGS) entry which is preliminary data.</text>
</comment>
<dbReference type="GO" id="GO:0006508">
    <property type="term" value="P:proteolysis"/>
    <property type="evidence" value="ECO:0007669"/>
    <property type="project" value="UniProtKB-KW"/>
</dbReference>
<feature type="transmembrane region" description="Helical" evidence="13">
    <location>
        <begin position="274"/>
        <end position="292"/>
    </location>
</feature>
<feature type="transmembrane region" description="Helical" evidence="13">
    <location>
        <begin position="634"/>
        <end position="655"/>
    </location>
</feature>
<keyword evidence="3" id="KW-1003">Cell membrane</keyword>
<keyword evidence="8" id="KW-0862">Zinc</keyword>
<evidence type="ECO:0000256" key="11">
    <source>
        <dbReference type="ARBA" id="ARBA00023136"/>
    </source>
</evidence>
<dbReference type="PANTHER" id="PTHR43221:SF1">
    <property type="entry name" value="PROTEASE HTPX"/>
    <property type="match status" value="1"/>
</dbReference>
<name>A0A951QAX7_9CYAN</name>
<reference evidence="15" key="2">
    <citation type="journal article" date="2022" name="Microbiol. Resour. Announc.">
        <title>Metagenome Sequencing to Explore Phylogenomics of Terrestrial Cyanobacteria.</title>
        <authorList>
            <person name="Ward R.D."/>
            <person name="Stajich J.E."/>
            <person name="Johansen J.R."/>
            <person name="Huntemann M."/>
            <person name="Clum A."/>
            <person name="Foster B."/>
            <person name="Foster B."/>
            <person name="Roux S."/>
            <person name="Palaniappan K."/>
            <person name="Varghese N."/>
            <person name="Mukherjee S."/>
            <person name="Reddy T.B.K."/>
            <person name="Daum C."/>
            <person name="Copeland A."/>
            <person name="Chen I.A."/>
            <person name="Ivanova N.N."/>
            <person name="Kyrpides N.C."/>
            <person name="Shapiro N."/>
            <person name="Eloe-Fadrosh E.A."/>
            <person name="Pietrasiak N."/>
        </authorList>
    </citation>
    <scope>NUCLEOTIDE SEQUENCE</scope>
    <source>
        <strain evidence="15">UHER 2000/2452</strain>
    </source>
</reference>
<accession>A0A951QAX7</accession>
<feature type="transmembrane region" description="Helical" evidence="13">
    <location>
        <begin position="776"/>
        <end position="794"/>
    </location>
</feature>
<evidence type="ECO:0000256" key="8">
    <source>
        <dbReference type="ARBA" id="ARBA00022833"/>
    </source>
</evidence>
<dbReference type="InterPro" id="IPR001915">
    <property type="entry name" value="Peptidase_M48"/>
</dbReference>
<protein>
    <submittedName>
        <fullName evidence="15">M48 family metalloprotease</fullName>
        <ecNumber evidence="15">3.4.24.-</ecNumber>
    </submittedName>
</protein>
<feature type="domain" description="Peptidase M48" evidence="14">
    <location>
        <begin position="323"/>
        <end position="548"/>
    </location>
</feature>
<dbReference type="Gene3D" id="3.30.2010.10">
    <property type="entry name" value="Metalloproteases ('zincins'), catalytic domain"/>
    <property type="match status" value="1"/>
</dbReference>
<feature type="transmembrane region" description="Helical" evidence="13">
    <location>
        <begin position="221"/>
        <end position="240"/>
    </location>
</feature>